<dbReference type="GO" id="GO:0052717">
    <property type="term" value="F:tRNA-specific adenosine-34 deaminase activity"/>
    <property type="evidence" value="ECO:0007669"/>
    <property type="project" value="TreeGrafter"/>
</dbReference>
<dbReference type="InterPro" id="IPR046341">
    <property type="entry name" value="SET_dom_sf"/>
</dbReference>
<dbReference type="SMART" id="SM00317">
    <property type="entry name" value="SET"/>
    <property type="match status" value="1"/>
</dbReference>
<reference evidence="6" key="2">
    <citation type="submission" date="2015-01" db="EMBL/GenBank/DDBJ databases">
        <title>Evolutionary Origins and Diversification of the Mycorrhizal Mutualists.</title>
        <authorList>
            <consortium name="DOE Joint Genome Institute"/>
            <consortium name="Mycorrhizal Genomics Consortium"/>
            <person name="Kohler A."/>
            <person name="Kuo A."/>
            <person name="Nagy L.G."/>
            <person name="Floudas D."/>
            <person name="Copeland A."/>
            <person name="Barry K.W."/>
            <person name="Cichocki N."/>
            <person name="Veneault-Fourrey C."/>
            <person name="LaButti K."/>
            <person name="Lindquist E.A."/>
            <person name="Lipzen A."/>
            <person name="Lundell T."/>
            <person name="Morin E."/>
            <person name="Murat C."/>
            <person name="Riley R."/>
            <person name="Ohm R."/>
            <person name="Sun H."/>
            <person name="Tunlid A."/>
            <person name="Henrissat B."/>
            <person name="Grigoriev I.V."/>
            <person name="Hibbett D.S."/>
            <person name="Martin F."/>
        </authorList>
    </citation>
    <scope>NUCLEOTIDE SEQUENCE [LARGE SCALE GENOMIC DNA]</scope>
    <source>
        <strain evidence="6">h7</strain>
    </source>
</reference>
<evidence type="ECO:0000259" key="4">
    <source>
        <dbReference type="PROSITE" id="PS50280"/>
    </source>
</evidence>
<dbReference type="OrthoDB" id="3180714at2759"/>
<dbReference type="InterPro" id="IPR001214">
    <property type="entry name" value="SET_dom"/>
</dbReference>
<protein>
    <recommendedName>
        <fullName evidence="4">SET domain-containing protein</fullName>
    </recommendedName>
</protein>
<organism evidence="5 6">
    <name type="scientific">Hebeloma cylindrosporum</name>
    <dbReference type="NCBI Taxonomy" id="76867"/>
    <lineage>
        <taxon>Eukaryota</taxon>
        <taxon>Fungi</taxon>
        <taxon>Dikarya</taxon>
        <taxon>Basidiomycota</taxon>
        <taxon>Agaricomycotina</taxon>
        <taxon>Agaricomycetes</taxon>
        <taxon>Agaricomycetidae</taxon>
        <taxon>Agaricales</taxon>
        <taxon>Agaricineae</taxon>
        <taxon>Hymenogastraceae</taxon>
        <taxon>Hebeloma</taxon>
    </lineage>
</organism>
<evidence type="ECO:0000256" key="2">
    <source>
        <dbReference type="ARBA" id="ARBA00038160"/>
    </source>
</evidence>
<evidence type="ECO:0000313" key="6">
    <source>
        <dbReference type="Proteomes" id="UP000053424"/>
    </source>
</evidence>
<proteinExistence type="inferred from homology"/>
<dbReference type="GO" id="GO:0005737">
    <property type="term" value="C:cytoplasm"/>
    <property type="evidence" value="ECO:0007669"/>
    <property type="project" value="TreeGrafter"/>
</dbReference>
<dbReference type="Gene3D" id="2.170.270.10">
    <property type="entry name" value="SET domain"/>
    <property type="match status" value="1"/>
</dbReference>
<reference evidence="5 6" key="1">
    <citation type="submission" date="2014-04" db="EMBL/GenBank/DDBJ databases">
        <authorList>
            <consortium name="DOE Joint Genome Institute"/>
            <person name="Kuo A."/>
            <person name="Gay G."/>
            <person name="Dore J."/>
            <person name="Kohler A."/>
            <person name="Nagy L.G."/>
            <person name="Floudas D."/>
            <person name="Copeland A."/>
            <person name="Barry K.W."/>
            <person name="Cichocki N."/>
            <person name="Veneault-Fourrey C."/>
            <person name="LaButti K."/>
            <person name="Lindquist E.A."/>
            <person name="Lipzen A."/>
            <person name="Lundell T."/>
            <person name="Morin E."/>
            <person name="Murat C."/>
            <person name="Sun H."/>
            <person name="Tunlid A."/>
            <person name="Henrissat B."/>
            <person name="Grigoriev I.V."/>
            <person name="Hibbett D.S."/>
            <person name="Martin F."/>
            <person name="Nordberg H.P."/>
            <person name="Cantor M.N."/>
            <person name="Hua S.X."/>
        </authorList>
    </citation>
    <scope>NUCLEOTIDE SEQUENCE [LARGE SCALE GENOMIC DNA]</scope>
    <source>
        <strain evidence="6">h7</strain>
    </source>
</reference>
<dbReference type="InterPro" id="IPR016193">
    <property type="entry name" value="Cytidine_deaminase-like"/>
</dbReference>
<dbReference type="Gene3D" id="3.40.140.10">
    <property type="entry name" value="Cytidine Deaminase, domain 2"/>
    <property type="match status" value="1"/>
</dbReference>
<sequence length="498" mass="55456">MFPEPSLSPGPHHLNRTGCLIKISDNTGRGVYASQFIPKNTDIDISPVLLFSKQEYENHGRHTVLDHYTFKWTEGRMALALGLGSLFNHSDPPNVTYSLDIRNDSIRYTTARNIHEGEELCIFYGHNLWFTPAKPSSQTCSEPETDDGWGGLTVVGDDQQDEIMDIPNPYADGDTEAITSEEDLPFIRLKPAPEEEDAQSIQTVQAWVVDVPDPRHITTLLKWLKQAGLDGPELGHLKRIRKHDDLTSLLLSTTADPPQPPEDLNLPAPYLLPVPTSAALTLPSLSLKSALWPTMYTPRRKDEPEPWTRGKVAWAWNAMKRTVGAATKARLENDELPIAAHIPAPYDDRTATSPLPTFIAADTRRSTRHPLRHASIIAIRQMADYRASQGLDPPPDDDAPSVDPQSDPKETRNGSNYLLTDQTFFVTHEPCIMCSMALLHSRVKEVIYLHPMSKTGGCGGSACLPMLKGVNHRFTIFQWKGTTKVTAEDIRIDPTIDV</sequence>
<gene>
    <name evidence="5" type="ORF">M413DRAFT_10030</name>
</gene>
<dbReference type="GO" id="GO:0008033">
    <property type="term" value="P:tRNA processing"/>
    <property type="evidence" value="ECO:0007669"/>
    <property type="project" value="UniProtKB-KW"/>
</dbReference>
<dbReference type="AlphaFoldDB" id="A0A0C2Y0E8"/>
<keyword evidence="6" id="KW-1185">Reference proteome</keyword>
<keyword evidence="1" id="KW-0819">tRNA processing</keyword>
<dbReference type="PROSITE" id="PS50280">
    <property type="entry name" value="SET"/>
    <property type="match status" value="1"/>
</dbReference>
<dbReference type="Pfam" id="PF00856">
    <property type="entry name" value="SET"/>
    <property type="match status" value="1"/>
</dbReference>
<evidence type="ECO:0000256" key="1">
    <source>
        <dbReference type="ARBA" id="ARBA00022694"/>
    </source>
</evidence>
<name>A0A0C2Y0E8_HEBCY</name>
<dbReference type="STRING" id="686832.A0A0C2Y0E8"/>
<dbReference type="InterPro" id="IPR002125">
    <property type="entry name" value="CMP_dCMP_dom"/>
</dbReference>
<dbReference type="HOGENOM" id="CLU_013817_0_1_1"/>
<feature type="region of interest" description="Disordered" evidence="3">
    <location>
        <begin position="387"/>
        <end position="415"/>
    </location>
</feature>
<dbReference type="CDD" id="cd01285">
    <property type="entry name" value="nucleoside_deaminase"/>
    <property type="match status" value="1"/>
</dbReference>
<dbReference type="PANTHER" id="PTHR11079:SF156">
    <property type="entry name" value="INACTIVE TRNA-SPECIFIC ADENOSINE DEAMINASE-LIKE PROTEIN 3-RELATED"/>
    <property type="match status" value="1"/>
</dbReference>
<dbReference type="SUPFAM" id="SSF82199">
    <property type="entry name" value="SET domain"/>
    <property type="match status" value="1"/>
</dbReference>
<evidence type="ECO:0000256" key="3">
    <source>
        <dbReference type="SAM" id="MobiDB-lite"/>
    </source>
</evidence>
<dbReference type="PANTHER" id="PTHR11079">
    <property type="entry name" value="CYTOSINE DEAMINASE FAMILY MEMBER"/>
    <property type="match status" value="1"/>
</dbReference>
<evidence type="ECO:0000313" key="5">
    <source>
        <dbReference type="EMBL" id="KIM43343.1"/>
    </source>
</evidence>
<dbReference type="CDD" id="cd10540">
    <property type="entry name" value="SET_SpSet7-like"/>
    <property type="match status" value="1"/>
</dbReference>
<feature type="domain" description="SET" evidence="4">
    <location>
        <begin position="17"/>
        <end position="125"/>
    </location>
</feature>
<dbReference type="GO" id="GO:0005634">
    <property type="term" value="C:nucleus"/>
    <property type="evidence" value="ECO:0007669"/>
    <property type="project" value="TreeGrafter"/>
</dbReference>
<comment type="similarity">
    <text evidence="2">Belongs to the cytidine and deoxycytidylate deaminase family. ADAT3 subfamily.</text>
</comment>
<dbReference type="Proteomes" id="UP000053424">
    <property type="component" value="Unassembled WGS sequence"/>
</dbReference>
<dbReference type="SUPFAM" id="SSF53927">
    <property type="entry name" value="Cytidine deaminase-like"/>
    <property type="match status" value="1"/>
</dbReference>
<accession>A0A0C2Y0E8</accession>
<dbReference type="EMBL" id="KN831776">
    <property type="protein sequence ID" value="KIM43343.1"/>
    <property type="molecule type" value="Genomic_DNA"/>
</dbReference>
<dbReference type="Pfam" id="PF00383">
    <property type="entry name" value="dCMP_cyt_deam_1"/>
    <property type="match status" value="1"/>
</dbReference>